<gene>
    <name evidence="2" type="ORF">ACN38_g6057</name>
</gene>
<evidence type="ECO:0000313" key="3">
    <source>
        <dbReference type="Proteomes" id="UP000037696"/>
    </source>
</evidence>
<proteinExistence type="predicted"/>
<dbReference type="Proteomes" id="UP000037696">
    <property type="component" value="Unassembled WGS sequence"/>
</dbReference>
<keyword evidence="3" id="KW-1185">Reference proteome</keyword>
<feature type="region of interest" description="Disordered" evidence="1">
    <location>
        <begin position="56"/>
        <end position="79"/>
    </location>
</feature>
<protein>
    <submittedName>
        <fullName evidence="2">Uncharacterized protein</fullName>
    </submittedName>
</protein>
<comment type="caution">
    <text evidence="2">The sequence shown here is derived from an EMBL/GenBank/DDBJ whole genome shotgun (WGS) entry which is preliminary data.</text>
</comment>
<dbReference type="AlphaFoldDB" id="A0A0N0RYT3"/>
<name>A0A0N0RYT3_9EURO</name>
<evidence type="ECO:0000256" key="1">
    <source>
        <dbReference type="SAM" id="MobiDB-lite"/>
    </source>
</evidence>
<organism evidence="2 3">
    <name type="scientific">Penicillium nordicum</name>
    <dbReference type="NCBI Taxonomy" id="229535"/>
    <lineage>
        <taxon>Eukaryota</taxon>
        <taxon>Fungi</taxon>
        <taxon>Dikarya</taxon>
        <taxon>Ascomycota</taxon>
        <taxon>Pezizomycotina</taxon>
        <taxon>Eurotiomycetes</taxon>
        <taxon>Eurotiomycetidae</taxon>
        <taxon>Eurotiales</taxon>
        <taxon>Aspergillaceae</taxon>
        <taxon>Penicillium</taxon>
    </lineage>
</organism>
<reference evidence="2 3" key="1">
    <citation type="submission" date="2015-08" db="EMBL/GenBank/DDBJ databases">
        <title>Genome sequencing of Penicillium nordicum.</title>
        <authorList>
            <person name="Nguyen H.D."/>
            <person name="Seifert K.A."/>
        </authorList>
    </citation>
    <scope>NUCLEOTIDE SEQUENCE [LARGE SCALE GENOMIC DNA]</scope>
    <source>
        <strain evidence="2 3">DAOMC 185683</strain>
    </source>
</reference>
<accession>A0A0N0RYT3</accession>
<sequence>MLHNRDSTKSISPRKEDWGKRLVSNTIRPNENKTSNLTKEKNIPISNIKSHLHQHRHRLKSGGPCGPSKHKVIARSQEP</sequence>
<feature type="region of interest" description="Disordered" evidence="1">
    <location>
        <begin position="1"/>
        <end position="39"/>
    </location>
</feature>
<evidence type="ECO:0000313" key="2">
    <source>
        <dbReference type="EMBL" id="KOS43079.1"/>
    </source>
</evidence>
<feature type="compositionally biased region" description="Basic and acidic residues" evidence="1">
    <location>
        <begin position="1"/>
        <end position="20"/>
    </location>
</feature>
<feature type="compositionally biased region" description="Polar residues" evidence="1">
    <location>
        <begin position="23"/>
        <end position="37"/>
    </location>
</feature>
<dbReference type="EMBL" id="LHQQ01000090">
    <property type="protein sequence ID" value="KOS43079.1"/>
    <property type="molecule type" value="Genomic_DNA"/>
</dbReference>